<feature type="compositionally biased region" description="Low complexity" evidence="1">
    <location>
        <begin position="199"/>
        <end position="213"/>
    </location>
</feature>
<reference evidence="2" key="1">
    <citation type="submission" date="2019-03" db="EMBL/GenBank/DDBJ databases">
        <title>Improved annotation for the trematode Fasciola hepatica.</title>
        <authorList>
            <person name="Choi Y.-J."/>
            <person name="Martin J."/>
            <person name="Mitreva M."/>
        </authorList>
    </citation>
    <scope>NUCLEOTIDE SEQUENCE [LARGE SCALE GENOMIC DNA]</scope>
</reference>
<dbReference type="AlphaFoldDB" id="A0A4E0S3Q9"/>
<evidence type="ECO:0000313" key="2">
    <source>
        <dbReference type="EMBL" id="THD27900.1"/>
    </source>
</evidence>
<accession>A0A4E0S3Q9</accession>
<feature type="region of interest" description="Disordered" evidence="1">
    <location>
        <begin position="555"/>
        <end position="590"/>
    </location>
</feature>
<feature type="compositionally biased region" description="Acidic residues" evidence="1">
    <location>
        <begin position="563"/>
        <end position="576"/>
    </location>
</feature>
<keyword evidence="3" id="KW-1185">Reference proteome</keyword>
<name>A0A4E0S3Q9_FASHE</name>
<comment type="caution">
    <text evidence="2">The sequence shown here is derived from an EMBL/GenBank/DDBJ whole genome shotgun (WGS) entry which is preliminary data.</text>
</comment>
<proteinExistence type="predicted"/>
<dbReference type="InterPro" id="IPR016181">
    <property type="entry name" value="Acyl_CoA_acyltransferase"/>
</dbReference>
<evidence type="ECO:0000313" key="3">
    <source>
        <dbReference type="Proteomes" id="UP000230066"/>
    </source>
</evidence>
<dbReference type="EMBL" id="JXXN02000289">
    <property type="protein sequence ID" value="THD27900.1"/>
    <property type="molecule type" value="Genomic_DNA"/>
</dbReference>
<dbReference type="SUPFAM" id="SSF55729">
    <property type="entry name" value="Acyl-CoA N-acyltransferases (Nat)"/>
    <property type="match status" value="1"/>
</dbReference>
<feature type="compositionally biased region" description="Basic and acidic residues" evidence="1">
    <location>
        <begin position="167"/>
        <end position="179"/>
    </location>
</feature>
<dbReference type="Gene3D" id="3.40.630.30">
    <property type="match status" value="1"/>
</dbReference>
<dbReference type="Proteomes" id="UP000230066">
    <property type="component" value="Unassembled WGS sequence"/>
</dbReference>
<evidence type="ECO:0000256" key="1">
    <source>
        <dbReference type="SAM" id="MobiDB-lite"/>
    </source>
</evidence>
<gene>
    <name evidence="2" type="ORF">D915_001261</name>
</gene>
<organism evidence="2 3">
    <name type="scientific">Fasciola hepatica</name>
    <name type="common">Liver fluke</name>
    <dbReference type="NCBI Taxonomy" id="6192"/>
    <lineage>
        <taxon>Eukaryota</taxon>
        <taxon>Metazoa</taxon>
        <taxon>Spiralia</taxon>
        <taxon>Lophotrochozoa</taxon>
        <taxon>Platyhelminthes</taxon>
        <taxon>Trematoda</taxon>
        <taxon>Digenea</taxon>
        <taxon>Plagiorchiida</taxon>
        <taxon>Echinostomata</taxon>
        <taxon>Echinostomatoidea</taxon>
        <taxon>Fasciolidae</taxon>
        <taxon>Fasciola</taxon>
    </lineage>
</organism>
<evidence type="ECO:0008006" key="4">
    <source>
        <dbReference type="Google" id="ProtNLM"/>
    </source>
</evidence>
<sequence>MAACRLSSGIPYCQLDDDETHEALKSANNQCNFESVWMYSFFRIFENSHTGMELVNGVQSSDLVHAVAGLYASTLQSMELETIYDGLERKDSFTIVFYADSKVALEHVKHRTQIKKNAEQSKKKHLDIQSLKSAMERSIKEGERATRTTECEVELVKISGKKVAQSVKEDSGEAGRNEVAESSSDEENEFHMVYSSEFSSTDSETQPSSTSSSVKEDSARQKTDTGSNNSDELNLMSGYQQFIGGCLYRKMLLEDSLIDSSVESQSDRTSRTLNLLGIEHKLMGAVTFRIRYLRKTRRIVHIIFLAIRHHWREKHLGTMLIKLVKDTQIVGPYDAIVVHADIGAESFFSRLGFTENLLLNQQWSEVAEEYINCRLMTFVPGLSSVDRPVGKCFPAEQDVNHVWLTKLDHELETCVKRTEQTHCANLLLYRRLREELITLKTSVSNQTQLICDLSKELRACYQRRLRHIRWRQKRHYDSIPVEGERIQTSDLVSSATETRISKRIHELERLLIELTKDSTLVSVPDVISLAEAHDRGDNQTACNNDNGAYVTATASEVEKSSDEYDSLTESDDDSDNGDNTQSFGHSCDGAENTESVKINIVGEKDIGYRRKNRRIRKQPHKLCSSSLL</sequence>
<protein>
    <recommendedName>
        <fullName evidence="4">N-acetyltransferase domain-containing protein</fullName>
    </recommendedName>
</protein>
<feature type="compositionally biased region" description="Basic and acidic residues" evidence="1">
    <location>
        <begin position="214"/>
        <end position="223"/>
    </location>
</feature>
<feature type="region of interest" description="Disordered" evidence="1">
    <location>
        <begin position="166"/>
        <end position="232"/>
    </location>
</feature>